<dbReference type="Proteomes" id="UP001642540">
    <property type="component" value="Unassembled WGS sequence"/>
</dbReference>
<keyword evidence="3" id="KW-1185">Reference proteome</keyword>
<organism evidence="2 3">
    <name type="scientific">Orchesella dallaii</name>
    <dbReference type="NCBI Taxonomy" id="48710"/>
    <lineage>
        <taxon>Eukaryota</taxon>
        <taxon>Metazoa</taxon>
        <taxon>Ecdysozoa</taxon>
        <taxon>Arthropoda</taxon>
        <taxon>Hexapoda</taxon>
        <taxon>Collembola</taxon>
        <taxon>Entomobryomorpha</taxon>
        <taxon>Entomobryoidea</taxon>
        <taxon>Orchesellidae</taxon>
        <taxon>Orchesellinae</taxon>
        <taxon>Orchesella</taxon>
    </lineage>
</organism>
<keyword evidence="1" id="KW-1133">Transmembrane helix</keyword>
<keyword evidence="1" id="KW-0812">Transmembrane</keyword>
<gene>
    <name evidence="2" type="ORF">ODALV1_LOCUS31446</name>
</gene>
<proteinExistence type="predicted"/>
<evidence type="ECO:0000313" key="2">
    <source>
        <dbReference type="EMBL" id="CAL8148517.1"/>
    </source>
</evidence>
<accession>A0ABP1SA54</accession>
<feature type="transmembrane region" description="Helical" evidence="1">
    <location>
        <begin position="419"/>
        <end position="437"/>
    </location>
</feature>
<feature type="transmembrane region" description="Helical" evidence="1">
    <location>
        <begin position="311"/>
        <end position="331"/>
    </location>
</feature>
<evidence type="ECO:0000256" key="1">
    <source>
        <dbReference type="SAM" id="Phobius"/>
    </source>
</evidence>
<dbReference type="EMBL" id="CAXLJM020000172">
    <property type="protein sequence ID" value="CAL8148517.1"/>
    <property type="molecule type" value="Genomic_DNA"/>
</dbReference>
<name>A0ABP1SA54_9HEXA</name>
<sequence length="443" mass="51418">MIMTQETTISQEVLHRHVMEIEDEVETNPKNHNNTKKQSINIRNTSENTLHIYFNCCYYMLLLPFRPEYDNSTQKCTLGGSRYQKNLCYYIMWPLLITNDITKSIRKFMLSSKRTTMSLNQYCQIFASLLYSFKQLKFLWTAYKSKDDIQKYLNAVSTNSLLQKPKESCEHPNYIKRLGKYFGWKLLVLLCIFAVYFCNYFQIAKVIFFDYSHFVSLSRLRIFLGNSGSINGTELKTAVNILSSGVEVVFCLVALFDHFLVTLFFLLPIPLWNSVRNLERILIHSKSEMNWSEVLKNYEEIKLLSRFGNEVWGTLTLLWILDYSTHLILNFDQMVRSRSLVDMVLLFGSQGILIFALIMGAEITRMVERLKEHLLVYYKDGSEARDSKSNSGRLINELIDELKTFPVGIGSTGVYKLDYGFLSQLLCSVIVTLFVGVPPPPQL</sequence>
<keyword evidence="1" id="KW-0472">Membrane</keyword>
<reference evidence="2 3" key="1">
    <citation type="submission" date="2024-08" db="EMBL/GenBank/DDBJ databases">
        <authorList>
            <person name="Cucini C."/>
            <person name="Frati F."/>
        </authorList>
    </citation>
    <scope>NUCLEOTIDE SEQUENCE [LARGE SCALE GENOMIC DNA]</scope>
</reference>
<feature type="transmembrane region" description="Helical" evidence="1">
    <location>
        <begin position="186"/>
        <end position="208"/>
    </location>
</feature>
<evidence type="ECO:0000313" key="3">
    <source>
        <dbReference type="Proteomes" id="UP001642540"/>
    </source>
</evidence>
<feature type="transmembrane region" description="Helical" evidence="1">
    <location>
        <begin position="241"/>
        <end position="267"/>
    </location>
</feature>
<feature type="transmembrane region" description="Helical" evidence="1">
    <location>
        <begin position="343"/>
        <end position="361"/>
    </location>
</feature>
<protein>
    <recommendedName>
        <fullName evidence="4">Gustatory receptor</fullName>
    </recommendedName>
</protein>
<evidence type="ECO:0008006" key="4">
    <source>
        <dbReference type="Google" id="ProtNLM"/>
    </source>
</evidence>
<comment type="caution">
    <text evidence="2">The sequence shown here is derived from an EMBL/GenBank/DDBJ whole genome shotgun (WGS) entry which is preliminary data.</text>
</comment>